<sequence>MLSGLNGLANVQLAEQLGVNPGQSDVGPGRTALAAVASEPAAVDAVVPAPAGSRSVKWTGLLWLRHG</sequence>
<dbReference type="Proteomes" id="UP000246464">
    <property type="component" value="Chromosome 1"/>
</dbReference>
<keyword evidence="2" id="KW-1185">Reference proteome</keyword>
<accession>A0A2U9AZM6</accession>
<organism evidence="1 2">
    <name type="scientific">Scophthalmus maximus</name>
    <name type="common">Turbot</name>
    <name type="synonym">Psetta maxima</name>
    <dbReference type="NCBI Taxonomy" id="52904"/>
    <lineage>
        <taxon>Eukaryota</taxon>
        <taxon>Metazoa</taxon>
        <taxon>Chordata</taxon>
        <taxon>Craniata</taxon>
        <taxon>Vertebrata</taxon>
        <taxon>Euteleostomi</taxon>
        <taxon>Actinopterygii</taxon>
        <taxon>Neopterygii</taxon>
        <taxon>Teleostei</taxon>
        <taxon>Neoteleostei</taxon>
        <taxon>Acanthomorphata</taxon>
        <taxon>Carangaria</taxon>
        <taxon>Pleuronectiformes</taxon>
        <taxon>Pleuronectoidei</taxon>
        <taxon>Scophthalmidae</taxon>
        <taxon>Scophthalmus</taxon>
    </lineage>
</organism>
<proteinExistence type="predicted"/>
<gene>
    <name evidence="1" type="ORF">SMAX5B_004999</name>
</gene>
<dbReference type="EMBL" id="CP026243">
    <property type="protein sequence ID" value="AWO97057.1"/>
    <property type="molecule type" value="Genomic_DNA"/>
</dbReference>
<evidence type="ECO:0000313" key="2">
    <source>
        <dbReference type="Proteomes" id="UP000246464"/>
    </source>
</evidence>
<protein>
    <submittedName>
        <fullName evidence="1">Uncharacterized protein</fullName>
    </submittedName>
</protein>
<evidence type="ECO:0000313" key="1">
    <source>
        <dbReference type="EMBL" id="AWO97057.1"/>
    </source>
</evidence>
<name>A0A2U9AZM6_SCOMX</name>
<dbReference type="AlphaFoldDB" id="A0A2U9AZM6"/>
<reference evidence="1 2" key="1">
    <citation type="submission" date="2017-12" db="EMBL/GenBank/DDBJ databases">
        <title>Integrating genomic resources of turbot (Scophthalmus maximus) in depth evaluation of genetic and physical mapping variation across individuals.</title>
        <authorList>
            <person name="Martinez P."/>
        </authorList>
    </citation>
    <scope>NUCLEOTIDE SEQUENCE [LARGE SCALE GENOMIC DNA]</scope>
</reference>